<feature type="compositionally biased region" description="Basic residues" evidence="1">
    <location>
        <begin position="103"/>
        <end position="113"/>
    </location>
</feature>
<protein>
    <submittedName>
        <fullName evidence="2">Uncharacterized protein</fullName>
    </submittedName>
</protein>
<feature type="compositionally biased region" description="Basic residues" evidence="1">
    <location>
        <begin position="76"/>
        <end position="95"/>
    </location>
</feature>
<dbReference type="EMBL" id="CM000832">
    <property type="protein sequence ID" value="EET07929.1"/>
    <property type="molecule type" value="Genomic_DNA"/>
</dbReference>
<dbReference type="AlphaFoldDB" id="A0A0E1W6A9"/>
<name>A0A0E1W6A9_BURPE</name>
<evidence type="ECO:0000256" key="1">
    <source>
        <dbReference type="SAM" id="MobiDB-lite"/>
    </source>
</evidence>
<organism evidence="2">
    <name type="scientific">Burkholderia pseudomallei 1710a</name>
    <dbReference type="NCBI Taxonomy" id="320371"/>
    <lineage>
        <taxon>Bacteria</taxon>
        <taxon>Pseudomonadati</taxon>
        <taxon>Pseudomonadota</taxon>
        <taxon>Betaproteobacteria</taxon>
        <taxon>Burkholderiales</taxon>
        <taxon>Burkholderiaceae</taxon>
        <taxon>Burkholderia</taxon>
        <taxon>pseudomallei group</taxon>
    </lineage>
</organism>
<sequence>MRALARRGGITRAARDASPAPVRGRAAAADSAKSRRPLAPHAERDDRPIRRVTRGGAAQQRRGSTAGRPRDAPTRRYVHRPARANRSRATRSRHAAQRDARRQRPARRRHARP</sequence>
<feature type="compositionally biased region" description="Low complexity" evidence="1">
    <location>
        <begin position="17"/>
        <end position="31"/>
    </location>
</feature>
<dbReference type="Proteomes" id="UP000001812">
    <property type="component" value="Chromosome I"/>
</dbReference>
<feature type="region of interest" description="Disordered" evidence="1">
    <location>
        <begin position="1"/>
        <end position="113"/>
    </location>
</feature>
<gene>
    <name evidence="2" type="ORF">BURPS1710A_1191</name>
</gene>
<proteinExistence type="predicted"/>
<dbReference type="HOGENOM" id="CLU_2128788_0_0_4"/>
<accession>A0A0E1W6A9</accession>
<evidence type="ECO:0000313" key="2">
    <source>
        <dbReference type="EMBL" id="EET07929.1"/>
    </source>
</evidence>
<reference evidence="2" key="1">
    <citation type="submission" date="2009-05" db="EMBL/GenBank/DDBJ databases">
        <authorList>
            <person name="Harkins D.M."/>
            <person name="DeShazer D."/>
            <person name="Woods D.E."/>
            <person name="Brinkac L.M."/>
            <person name="Brown K.A."/>
            <person name="Hung G.C."/>
            <person name="Tuanyok A."/>
            <person name="Zhang B."/>
            <person name="Nierman W.C."/>
        </authorList>
    </citation>
    <scope>NUCLEOTIDE SEQUENCE [LARGE SCALE GENOMIC DNA]</scope>
    <source>
        <strain evidence="2">1710a</strain>
    </source>
</reference>